<organism evidence="2 3">
    <name type="scientific">Candidatus Scybalomonas excrementavium</name>
    <dbReference type="NCBI Taxonomy" id="2840943"/>
    <lineage>
        <taxon>Bacteria</taxon>
        <taxon>Bacillati</taxon>
        <taxon>Bacillota</taxon>
        <taxon>Clostridia</taxon>
        <taxon>Lachnospirales</taxon>
        <taxon>Lachnospiraceae</taxon>
        <taxon>Lachnospiraceae incertae sedis</taxon>
        <taxon>Candidatus Scybalomonas</taxon>
    </lineage>
</organism>
<reference evidence="2" key="1">
    <citation type="submission" date="2020-10" db="EMBL/GenBank/DDBJ databases">
        <authorList>
            <person name="Gilroy R."/>
        </authorList>
    </citation>
    <scope>NUCLEOTIDE SEQUENCE</scope>
    <source>
        <strain evidence="2">E3-2379</strain>
    </source>
</reference>
<dbReference type="PROSITE" id="PS50042">
    <property type="entry name" value="CNMP_BINDING_3"/>
    <property type="match status" value="1"/>
</dbReference>
<dbReference type="SUPFAM" id="SSF51206">
    <property type="entry name" value="cAMP-binding domain-like"/>
    <property type="match status" value="1"/>
</dbReference>
<protein>
    <submittedName>
        <fullName evidence="2">Crp/Fnr family transcriptional regulator</fullName>
    </submittedName>
</protein>
<dbReference type="AlphaFoldDB" id="A0A9D9HYG1"/>
<dbReference type="EMBL" id="JADIML010000014">
    <property type="protein sequence ID" value="MBO8462360.1"/>
    <property type="molecule type" value="Genomic_DNA"/>
</dbReference>
<dbReference type="InterPro" id="IPR000595">
    <property type="entry name" value="cNMP-bd_dom"/>
</dbReference>
<name>A0A9D9HYG1_9FIRM</name>
<gene>
    <name evidence="2" type="ORF">IAC13_00335</name>
</gene>
<dbReference type="InterPro" id="IPR018490">
    <property type="entry name" value="cNMP-bd_dom_sf"/>
</dbReference>
<reference evidence="2" key="2">
    <citation type="journal article" date="2021" name="PeerJ">
        <title>Extensive microbial diversity within the chicken gut microbiome revealed by metagenomics and culture.</title>
        <authorList>
            <person name="Gilroy R."/>
            <person name="Ravi A."/>
            <person name="Getino M."/>
            <person name="Pursley I."/>
            <person name="Horton D.L."/>
            <person name="Alikhan N.F."/>
            <person name="Baker D."/>
            <person name="Gharbi K."/>
            <person name="Hall N."/>
            <person name="Watson M."/>
            <person name="Adriaenssens E.M."/>
            <person name="Foster-Nyarko E."/>
            <person name="Jarju S."/>
            <person name="Secka A."/>
            <person name="Antonio M."/>
            <person name="Oren A."/>
            <person name="Chaudhuri R.R."/>
            <person name="La Ragione R."/>
            <person name="Hildebrand F."/>
            <person name="Pallen M.J."/>
        </authorList>
    </citation>
    <scope>NUCLEOTIDE SEQUENCE</scope>
    <source>
        <strain evidence="2">E3-2379</strain>
    </source>
</reference>
<evidence type="ECO:0000313" key="2">
    <source>
        <dbReference type="EMBL" id="MBO8462360.1"/>
    </source>
</evidence>
<dbReference type="InterPro" id="IPR014710">
    <property type="entry name" value="RmlC-like_jellyroll"/>
</dbReference>
<dbReference type="SMART" id="SM00100">
    <property type="entry name" value="cNMP"/>
    <property type="match status" value="1"/>
</dbReference>
<accession>A0A9D9HYG1</accession>
<dbReference type="Gene3D" id="2.60.120.10">
    <property type="entry name" value="Jelly Rolls"/>
    <property type="match status" value="1"/>
</dbReference>
<comment type="caution">
    <text evidence="2">The sequence shown here is derived from an EMBL/GenBank/DDBJ whole genome shotgun (WGS) entry which is preliminary data.</text>
</comment>
<sequence length="183" mass="21844">MSDLREIRKLFDHSKNFCKKRTVRKKDVLIQQGEVSNSIYFIQSGILRMWHNANGDDITLQFFEANQVLASCESFYLQKPSKFTLEVIEKGEILEISKIKLNQILEQEPEIKEILMKYIYERFIEYMNLFLSRIKNTPEQRYIELIENYPDMVEKIPHHYLASYLGITPVSFSRIRARIKNKD</sequence>
<dbReference type="Proteomes" id="UP000823618">
    <property type="component" value="Unassembled WGS sequence"/>
</dbReference>
<proteinExistence type="predicted"/>
<feature type="domain" description="Cyclic nucleotide-binding" evidence="1">
    <location>
        <begin position="27"/>
        <end position="122"/>
    </location>
</feature>
<dbReference type="CDD" id="cd00038">
    <property type="entry name" value="CAP_ED"/>
    <property type="match status" value="1"/>
</dbReference>
<evidence type="ECO:0000259" key="1">
    <source>
        <dbReference type="PROSITE" id="PS50042"/>
    </source>
</evidence>
<dbReference type="Pfam" id="PF00027">
    <property type="entry name" value="cNMP_binding"/>
    <property type="match status" value="1"/>
</dbReference>
<evidence type="ECO:0000313" key="3">
    <source>
        <dbReference type="Proteomes" id="UP000823618"/>
    </source>
</evidence>